<evidence type="ECO:0000256" key="1">
    <source>
        <dbReference type="SAM" id="SignalP"/>
    </source>
</evidence>
<dbReference type="STRING" id="1903952.BIT28_11375"/>
<reference evidence="2 3" key="1">
    <citation type="submission" date="2016-09" db="EMBL/GenBank/DDBJ databases">
        <title>Photobacterium proteolyticum sp. nov. a protease producing bacterium isolated from ocean sediments of Laizhou Bay.</title>
        <authorList>
            <person name="Li Y."/>
        </authorList>
    </citation>
    <scope>NUCLEOTIDE SEQUENCE [LARGE SCALE GENOMIC DNA]</scope>
    <source>
        <strain evidence="2 3">13-12</strain>
    </source>
</reference>
<dbReference type="InterPro" id="IPR058093">
    <property type="entry name" value="LA_2272-like"/>
</dbReference>
<dbReference type="NCBIfam" id="NF047436">
    <property type="entry name" value="LA_2272_repeat"/>
    <property type="match status" value="1"/>
</dbReference>
<dbReference type="AlphaFoldDB" id="A0A1Q9G762"/>
<name>A0A1Q9G762_9GAMM</name>
<gene>
    <name evidence="2" type="ORF">BIT28_11375</name>
</gene>
<organism evidence="2 3">
    <name type="scientific">Photobacterium proteolyticum</name>
    <dbReference type="NCBI Taxonomy" id="1903952"/>
    <lineage>
        <taxon>Bacteria</taxon>
        <taxon>Pseudomonadati</taxon>
        <taxon>Pseudomonadota</taxon>
        <taxon>Gammaproteobacteria</taxon>
        <taxon>Vibrionales</taxon>
        <taxon>Vibrionaceae</taxon>
        <taxon>Photobacterium</taxon>
    </lineage>
</organism>
<feature type="chain" id="PRO_5012728834" description="PhaC PHA synthase" evidence="1">
    <location>
        <begin position="21"/>
        <end position="177"/>
    </location>
</feature>
<evidence type="ECO:0000313" key="2">
    <source>
        <dbReference type="EMBL" id="OLQ70122.1"/>
    </source>
</evidence>
<dbReference type="RefSeq" id="WP_075768123.1">
    <property type="nucleotide sequence ID" value="NZ_MJIL01000099.1"/>
</dbReference>
<evidence type="ECO:0008006" key="4">
    <source>
        <dbReference type="Google" id="ProtNLM"/>
    </source>
</evidence>
<dbReference type="OrthoDB" id="92679at2"/>
<comment type="caution">
    <text evidence="2">The sequence shown here is derived from an EMBL/GenBank/DDBJ whole genome shotgun (WGS) entry which is preliminary data.</text>
</comment>
<dbReference type="Proteomes" id="UP000186905">
    <property type="component" value="Unassembled WGS sequence"/>
</dbReference>
<evidence type="ECO:0000313" key="3">
    <source>
        <dbReference type="Proteomes" id="UP000186905"/>
    </source>
</evidence>
<keyword evidence="1" id="KW-0732">Signal</keyword>
<protein>
    <recommendedName>
        <fullName evidence="4">PhaC PHA synthase</fullName>
    </recommendedName>
</protein>
<accession>A0A1Q9G762</accession>
<dbReference type="EMBL" id="MJIL01000099">
    <property type="protein sequence ID" value="OLQ70122.1"/>
    <property type="molecule type" value="Genomic_DNA"/>
</dbReference>
<proteinExistence type="predicted"/>
<feature type="signal peptide" evidence="1">
    <location>
        <begin position="1"/>
        <end position="20"/>
    </location>
</feature>
<sequence>MKKVLSALLLTLGLSAPVFAQQAFQLSVPDANFPPGNVKGVRFTILHGKTSQVTGLDIPFLGLSETQNFSGISVGLFFGISRVTGSSNGVKLGLANWNDGNARGADISFVNYNAGQFTGLQVGGFNYTGRLNGLQFGFINATDRIEKGIQIGLINYDKSGTFISKDIPVFPLINARF</sequence>
<keyword evidence="3" id="KW-1185">Reference proteome</keyword>